<dbReference type="Pfam" id="PF01774">
    <property type="entry name" value="UreD"/>
    <property type="match status" value="1"/>
</dbReference>
<dbReference type="HOGENOM" id="CLU_056339_3_0_9"/>
<dbReference type="RefSeq" id="WP_013917395.1">
    <property type="nucleotide sequence ID" value="NC_015690.1"/>
</dbReference>
<reference evidence="5" key="1">
    <citation type="submission" date="2011-06" db="EMBL/GenBank/DDBJ databases">
        <title>Complete genome sequence of Paenibacillus mucilaginosus KNP414.</title>
        <authorList>
            <person name="Wang J."/>
            <person name="Hu S."/>
            <person name="Hu X."/>
            <person name="Zhang B."/>
            <person name="Dong D."/>
            <person name="Zhang S."/>
            <person name="Zhao K."/>
            <person name="Wu D."/>
        </authorList>
    </citation>
    <scope>NUCLEOTIDE SEQUENCE [LARGE SCALE GENOMIC DNA]</scope>
    <source>
        <strain evidence="5">KNP414</strain>
    </source>
</reference>
<dbReference type="InterPro" id="IPR002669">
    <property type="entry name" value="UreD"/>
</dbReference>
<comment type="subunit">
    <text evidence="3">UreD, UreF and UreG form a complex that acts as a GTP-hydrolysis-dependent molecular chaperone, activating the urease apoprotein by helping to assemble the nickel containing metallocenter of UreC. The UreE protein probably delivers the nickel.</text>
</comment>
<keyword evidence="3" id="KW-0963">Cytoplasm</keyword>
<dbReference type="PANTHER" id="PTHR33643:SF1">
    <property type="entry name" value="UREASE ACCESSORY PROTEIN D"/>
    <property type="match status" value="1"/>
</dbReference>
<keyword evidence="3" id="KW-0996">Nickel insertion</keyword>
<keyword evidence="2 3" id="KW-0143">Chaperone</keyword>
<sequence length="281" mass="31304">MPKVTGSVDAALSRAGGATQLLSHAQSYPLKIAKTFPFPDDLLGVYVMDASPGIMAGDTYELQWRFAEGTRAFITNQSYTKVHPSRTAPDEAWRPSAQVQRLTLEAGSYVEYMPEPLMLYAEAAFDAETSVRMEPGSALFLSEIVCPGRLHRGESFQYERYASRMRVHYGGELVFSGRMRVEPQGAAPVSVSRWDGHTHLGSLYLFSDRLAADHAEELRLLLEEKFSGVPGLYFGSSLTYKHGLAVQVLGRRVYEMQELLDCAWGFLRLAVFGLEPLRVPK</sequence>
<proteinExistence type="inferred from homology"/>
<comment type="subcellular location">
    <subcellularLocation>
        <location evidence="3">Cytoplasm</location>
    </subcellularLocation>
</comment>
<evidence type="ECO:0000256" key="3">
    <source>
        <dbReference type="HAMAP-Rule" id="MF_01384"/>
    </source>
</evidence>
<evidence type="ECO:0000256" key="1">
    <source>
        <dbReference type="ARBA" id="ARBA00007177"/>
    </source>
</evidence>
<protein>
    <recommendedName>
        <fullName evidence="3">Urease accessory protein UreD</fullName>
    </recommendedName>
</protein>
<dbReference type="GO" id="GO:0016151">
    <property type="term" value="F:nickel cation binding"/>
    <property type="evidence" value="ECO:0007669"/>
    <property type="project" value="UniProtKB-UniRule"/>
</dbReference>
<accession>F8FFL0</accession>
<dbReference type="PANTHER" id="PTHR33643">
    <property type="entry name" value="UREASE ACCESSORY PROTEIN D"/>
    <property type="match status" value="1"/>
</dbReference>
<comment type="function">
    <text evidence="3">Required for maturation of urease via the functional incorporation of the urease nickel metallocenter.</text>
</comment>
<evidence type="ECO:0000313" key="4">
    <source>
        <dbReference type="EMBL" id="AEI42238.1"/>
    </source>
</evidence>
<comment type="similarity">
    <text evidence="1 3">Belongs to the UreD family.</text>
</comment>
<dbReference type="EMBL" id="CP002869">
    <property type="protein sequence ID" value="AEI42238.1"/>
    <property type="molecule type" value="Genomic_DNA"/>
</dbReference>
<dbReference type="GO" id="GO:0005737">
    <property type="term" value="C:cytoplasm"/>
    <property type="evidence" value="ECO:0007669"/>
    <property type="project" value="UniProtKB-SubCell"/>
</dbReference>
<dbReference type="HAMAP" id="MF_01384">
    <property type="entry name" value="UreD"/>
    <property type="match status" value="1"/>
</dbReference>
<reference evidence="4 5" key="2">
    <citation type="journal article" date="2013" name="Genome Announc.">
        <title>Genome Sequence of Growth-Improving Paenibacillus mucilaginosus Strain KNP414.</title>
        <authorList>
            <person name="Lu J.J."/>
            <person name="Wang J.F."/>
            <person name="Hu X.F."/>
        </authorList>
    </citation>
    <scope>NUCLEOTIDE SEQUENCE [LARGE SCALE GENOMIC DNA]</scope>
    <source>
        <strain evidence="4 5">KNP414</strain>
    </source>
</reference>
<evidence type="ECO:0000256" key="2">
    <source>
        <dbReference type="ARBA" id="ARBA00023186"/>
    </source>
</evidence>
<dbReference type="Proteomes" id="UP000006620">
    <property type="component" value="Chromosome"/>
</dbReference>
<name>F8FFL0_PAEMK</name>
<organism evidence="4 5">
    <name type="scientific">Paenibacillus mucilaginosus (strain KNP414)</name>
    <dbReference type="NCBI Taxonomy" id="1036673"/>
    <lineage>
        <taxon>Bacteria</taxon>
        <taxon>Bacillati</taxon>
        <taxon>Bacillota</taxon>
        <taxon>Bacilli</taxon>
        <taxon>Bacillales</taxon>
        <taxon>Paenibacillaceae</taxon>
        <taxon>Paenibacillus</taxon>
    </lineage>
</organism>
<gene>
    <name evidence="3" type="primary">ureD</name>
    <name evidence="4" type="ordered locus">KNP414_03699</name>
</gene>
<dbReference type="PATRIC" id="fig|1036673.3.peg.3390"/>
<evidence type="ECO:0000313" key="5">
    <source>
        <dbReference type="Proteomes" id="UP000006620"/>
    </source>
</evidence>
<dbReference type="KEGG" id="pms:KNP414_03699"/>
<dbReference type="AlphaFoldDB" id="F8FFL0"/>